<dbReference type="SUPFAM" id="SSF55874">
    <property type="entry name" value="ATPase domain of HSP90 chaperone/DNA topoisomerase II/histidine kinase"/>
    <property type="match status" value="1"/>
</dbReference>
<evidence type="ECO:0000259" key="1">
    <source>
        <dbReference type="Pfam" id="PF02518"/>
    </source>
</evidence>
<name>A0A833LXN3_9LEPT</name>
<dbReference type="GO" id="GO:0005524">
    <property type="term" value="F:ATP binding"/>
    <property type="evidence" value="ECO:0007669"/>
    <property type="project" value="UniProtKB-KW"/>
</dbReference>
<gene>
    <name evidence="2" type="ORF">F9K24_17495</name>
</gene>
<dbReference type="InterPro" id="IPR003594">
    <property type="entry name" value="HATPase_dom"/>
</dbReference>
<dbReference type="EMBL" id="WBUI01000022">
    <property type="protein sequence ID" value="KAB2930230.1"/>
    <property type="molecule type" value="Genomic_DNA"/>
</dbReference>
<keyword evidence="2" id="KW-0067">ATP-binding</keyword>
<organism evidence="2 3">
    <name type="scientific">Leptonema illini</name>
    <dbReference type="NCBI Taxonomy" id="183"/>
    <lineage>
        <taxon>Bacteria</taxon>
        <taxon>Pseudomonadati</taxon>
        <taxon>Spirochaetota</taxon>
        <taxon>Spirochaetia</taxon>
        <taxon>Leptospirales</taxon>
        <taxon>Leptospiraceae</taxon>
        <taxon>Leptonema</taxon>
    </lineage>
</organism>
<feature type="domain" description="Histidine kinase/HSP90-like ATPase" evidence="1">
    <location>
        <begin position="99"/>
        <end position="196"/>
    </location>
</feature>
<proteinExistence type="predicted"/>
<keyword evidence="2" id="KW-0547">Nucleotide-binding</keyword>
<sequence length="222" mass="25667">MIQTFYIETLDSPSRDSIHQFCLNLETRFEKEGMGDTIYNVVQELINNAVKANLKRSFFNTNDYSFEDEHSYAAGLAAFKTSLRTISEEEWKKAVRDLGLRVTVEVDADEERILIYVENNAIMIPEEERRLRSHLARAMEVRNLVQFSEAYGDDTEGAGLGLALVIMLIKDMGFDPDYFRVFTRGDSTVARLEFPLKKDYVPIRKKWLDLKQSRPIADGEYD</sequence>
<protein>
    <submittedName>
        <fullName evidence="2">ATP-binding protein</fullName>
    </submittedName>
</protein>
<evidence type="ECO:0000313" key="3">
    <source>
        <dbReference type="Proteomes" id="UP000460298"/>
    </source>
</evidence>
<dbReference type="Proteomes" id="UP000460298">
    <property type="component" value="Unassembled WGS sequence"/>
</dbReference>
<accession>A0A833LXN3</accession>
<evidence type="ECO:0000313" key="2">
    <source>
        <dbReference type="EMBL" id="KAB2930230.1"/>
    </source>
</evidence>
<reference evidence="2 3" key="1">
    <citation type="submission" date="2019-10" db="EMBL/GenBank/DDBJ databases">
        <title>Extracellular Electron Transfer in a Candidatus Methanoperedens spp. Enrichment Culture.</title>
        <authorList>
            <person name="Berger S."/>
            <person name="Rangel Shaw D."/>
            <person name="Berben T."/>
            <person name="In 'T Zandt M."/>
            <person name="Frank J."/>
            <person name="Reimann J."/>
            <person name="Jetten M.S.M."/>
            <person name="Welte C.U."/>
        </authorList>
    </citation>
    <scope>NUCLEOTIDE SEQUENCE [LARGE SCALE GENOMIC DNA]</scope>
    <source>
        <strain evidence="2">SB12</strain>
    </source>
</reference>
<comment type="caution">
    <text evidence="2">The sequence shown here is derived from an EMBL/GenBank/DDBJ whole genome shotgun (WGS) entry which is preliminary data.</text>
</comment>
<dbReference type="AlphaFoldDB" id="A0A833LXN3"/>
<dbReference type="InterPro" id="IPR036890">
    <property type="entry name" value="HATPase_C_sf"/>
</dbReference>
<dbReference type="Pfam" id="PF02518">
    <property type="entry name" value="HATPase_c"/>
    <property type="match status" value="1"/>
</dbReference>
<dbReference type="Gene3D" id="3.30.565.10">
    <property type="entry name" value="Histidine kinase-like ATPase, C-terminal domain"/>
    <property type="match status" value="1"/>
</dbReference>